<accession>A0ABD0YH89</accession>
<organism evidence="2 3">
    <name type="scientific">Ranatra chinensis</name>
    <dbReference type="NCBI Taxonomy" id="642074"/>
    <lineage>
        <taxon>Eukaryota</taxon>
        <taxon>Metazoa</taxon>
        <taxon>Ecdysozoa</taxon>
        <taxon>Arthropoda</taxon>
        <taxon>Hexapoda</taxon>
        <taxon>Insecta</taxon>
        <taxon>Pterygota</taxon>
        <taxon>Neoptera</taxon>
        <taxon>Paraneoptera</taxon>
        <taxon>Hemiptera</taxon>
        <taxon>Heteroptera</taxon>
        <taxon>Panheteroptera</taxon>
        <taxon>Nepomorpha</taxon>
        <taxon>Nepidae</taxon>
        <taxon>Ranatrinae</taxon>
        <taxon>Ranatra</taxon>
    </lineage>
</organism>
<keyword evidence="3" id="KW-1185">Reference proteome</keyword>
<gene>
    <name evidence="2" type="ORF">AAG570_007290</name>
</gene>
<feature type="region of interest" description="Disordered" evidence="1">
    <location>
        <begin position="96"/>
        <end position="121"/>
    </location>
</feature>
<sequence>MTPSTPVLGTVQFIEDKWLGTNLMYQDTGGLVRGLQLLPPRVGTSNRRGGVVYAQDRCDTAQQRESNVPTGRTPESWRPFRWTVRTTLPYGSRRYRHPQERLKRRASMETSITAGSHRHTNDKPVLRHTYASSALSDLICTVISRSRSRLKMASQHRNTFYENKKQETMEI</sequence>
<evidence type="ECO:0000313" key="3">
    <source>
        <dbReference type="Proteomes" id="UP001558652"/>
    </source>
</evidence>
<dbReference type="AlphaFoldDB" id="A0ABD0YH89"/>
<evidence type="ECO:0000256" key="1">
    <source>
        <dbReference type="SAM" id="MobiDB-lite"/>
    </source>
</evidence>
<reference evidence="2 3" key="1">
    <citation type="submission" date="2024-07" db="EMBL/GenBank/DDBJ databases">
        <title>Chromosome-level genome assembly of the water stick insect Ranatra chinensis (Heteroptera: Nepidae).</title>
        <authorList>
            <person name="Liu X."/>
        </authorList>
    </citation>
    <scope>NUCLEOTIDE SEQUENCE [LARGE SCALE GENOMIC DNA]</scope>
    <source>
        <strain evidence="2">Cailab_2021Rc</strain>
        <tissue evidence="2">Muscle</tissue>
    </source>
</reference>
<name>A0ABD0YH89_9HEMI</name>
<evidence type="ECO:0000313" key="2">
    <source>
        <dbReference type="EMBL" id="KAL1115259.1"/>
    </source>
</evidence>
<proteinExistence type="predicted"/>
<dbReference type="EMBL" id="JBFDAA010000020">
    <property type="protein sequence ID" value="KAL1115259.1"/>
    <property type="molecule type" value="Genomic_DNA"/>
</dbReference>
<comment type="caution">
    <text evidence="2">The sequence shown here is derived from an EMBL/GenBank/DDBJ whole genome shotgun (WGS) entry which is preliminary data.</text>
</comment>
<dbReference type="Proteomes" id="UP001558652">
    <property type="component" value="Unassembled WGS sequence"/>
</dbReference>
<protein>
    <submittedName>
        <fullName evidence="2">Uncharacterized protein</fullName>
    </submittedName>
</protein>